<dbReference type="Pfam" id="PF01909">
    <property type="entry name" value="NTP_transf_2"/>
    <property type="match status" value="1"/>
</dbReference>
<gene>
    <name evidence="2" type="ORF">GCM10009831_30910</name>
</gene>
<evidence type="ECO:0000313" key="2">
    <source>
        <dbReference type="EMBL" id="GAA1718734.1"/>
    </source>
</evidence>
<organism evidence="2 3">
    <name type="scientific">Dietzia cercidiphylli</name>
    <dbReference type="NCBI Taxonomy" id="498199"/>
    <lineage>
        <taxon>Bacteria</taxon>
        <taxon>Bacillati</taxon>
        <taxon>Actinomycetota</taxon>
        <taxon>Actinomycetes</taxon>
        <taxon>Mycobacteriales</taxon>
        <taxon>Dietziaceae</taxon>
        <taxon>Dietzia</taxon>
    </lineage>
</organism>
<dbReference type="Proteomes" id="UP001500383">
    <property type="component" value="Unassembled WGS sequence"/>
</dbReference>
<dbReference type="InterPro" id="IPR043519">
    <property type="entry name" value="NT_sf"/>
</dbReference>
<evidence type="ECO:0000313" key="3">
    <source>
        <dbReference type="Proteomes" id="UP001500383"/>
    </source>
</evidence>
<feature type="domain" description="Polymerase nucleotidyl transferase" evidence="1">
    <location>
        <begin position="21"/>
        <end position="92"/>
    </location>
</feature>
<dbReference type="RefSeq" id="WP_182658161.1">
    <property type="nucleotide sequence ID" value="NZ_BAAAQG010000021.1"/>
</dbReference>
<dbReference type="CDD" id="cd05403">
    <property type="entry name" value="NT_KNTase_like"/>
    <property type="match status" value="1"/>
</dbReference>
<keyword evidence="3" id="KW-1185">Reference proteome</keyword>
<dbReference type="Gene3D" id="3.30.460.10">
    <property type="entry name" value="Beta Polymerase, domain 2"/>
    <property type="match status" value="1"/>
</dbReference>
<protein>
    <recommendedName>
        <fullName evidence="1">Polymerase nucleotidyl transferase domain-containing protein</fullName>
    </recommendedName>
</protein>
<dbReference type="InterPro" id="IPR002934">
    <property type="entry name" value="Polymerase_NTP_transf_dom"/>
</dbReference>
<evidence type="ECO:0000259" key="1">
    <source>
        <dbReference type="Pfam" id="PF01909"/>
    </source>
</evidence>
<reference evidence="3" key="1">
    <citation type="journal article" date="2019" name="Int. J. Syst. Evol. Microbiol.">
        <title>The Global Catalogue of Microorganisms (GCM) 10K type strain sequencing project: providing services to taxonomists for standard genome sequencing and annotation.</title>
        <authorList>
            <consortium name="The Broad Institute Genomics Platform"/>
            <consortium name="The Broad Institute Genome Sequencing Center for Infectious Disease"/>
            <person name="Wu L."/>
            <person name="Ma J."/>
        </authorList>
    </citation>
    <scope>NUCLEOTIDE SEQUENCE [LARGE SCALE GENOMIC DNA]</scope>
    <source>
        <strain evidence="3">JCM 16002</strain>
    </source>
</reference>
<sequence>MGVAATNATYDLPEEQAVLDVLRSFGVRRARLFGSAARRELTPTSDIDLLVEMDGPVDYGAIFRLSEALERVAGRPFDVLTSIKVPFRPFVEPELVELAL</sequence>
<comment type="caution">
    <text evidence="2">The sequence shown here is derived from an EMBL/GenBank/DDBJ whole genome shotgun (WGS) entry which is preliminary data.</text>
</comment>
<proteinExistence type="predicted"/>
<dbReference type="EMBL" id="BAAAQG010000021">
    <property type="protein sequence ID" value="GAA1718734.1"/>
    <property type="molecule type" value="Genomic_DNA"/>
</dbReference>
<dbReference type="SUPFAM" id="SSF81301">
    <property type="entry name" value="Nucleotidyltransferase"/>
    <property type="match status" value="1"/>
</dbReference>
<accession>A0ABP4V699</accession>
<name>A0ABP4V699_9ACTN</name>